<name>A0A9X9LKF5_GULGU</name>
<protein>
    <submittedName>
        <fullName evidence="1">Uncharacterized protein</fullName>
    </submittedName>
</protein>
<comment type="caution">
    <text evidence="1">The sequence shown here is derived from an EMBL/GenBank/DDBJ whole genome shotgun (WGS) entry which is preliminary data.</text>
</comment>
<dbReference type="AlphaFoldDB" id="A0A9X9LKF5"/>
<reference evidence="1 2" key="1">
    <citation type="submission" date="2018-10" db="EMBL/GenBank/DDBJ databases">
        <authorList>
            <person name="Ekblom R."/>
            <person name="Jareborg N."/>
        </authorList>
    </citation>
    <scope>NUCLEOTIDE SEQUENCE [LARGE SCALE GENOMIC DNA]</scope>
    <source>
        <tissue evidence="1">Muscle</tissue>
    </source>
</reference>
<organism evidence="1 2">
    <name type="scientific">Gulo gulo</name>
    <name type="common">Wolverine</name>
    <name type="synonym">Gluton</name>
    <dbReference type="NCBI Taxonomy" id="48420"/>
    <lineage>
        <taxon>Eukaryota</taxon>
        <taxon>Metazoa</taxon>
        <taxon>Chordata</taxon>
        <taxon>Craniata</taxon>
        <taxon>Vertebrata</taxon>
        <taxon>Euteleostomi</taxon>
        <taxon>Mammalia</taxon>
        <taxon>Eutheria</taxon>
        <taxon>Laurasiatheria</taxon>
        <taxon>Carnivora</taxon>
        <taxon>Caniformia</taxon>
        <taxon>Musteloidea</taxon>
        <taxon>Mustelidae</taxon>
        <taxon>Guloninae</taxon>
        <taxon>Gulo</taxon>
    </lineage>
</organism>
<gene>
    <name evidence="1" type="ORF">BN2614_LOCUS1</name>
</gene>
<feature type="non-terminal residue" evidence="1">
    <location>
        <position position="38"/>
    </location>
</feature>
<keyword evidence="2" id="KW-1185">Reference proteome</keyword>
<dbReference type="EMBL" id="CYRY02006008">
    <property type="protein sequence ID" value="VCW70542.1"/>
    <property type="molecule type" value="Genomic_DNA"/>
</dbReference>
<evidence type="ECO:0000313" key="1">
    <source>
        <dbReference type="EMBL" id="VCW70542.1"/>
    </source>
</evidence>
<proteinExistence type="predicted"/>
<accession>A0A9X9LKF5</accession>
<dbReference type="Proteomes" id="UP000269945">
    <property type="component" value="Unassembled WGS sequence"/>
</dbReference>
<sequence length="38" mass="4162">MRPEVWKSASESIMQLVPGSQHSEKTAGPWGIVAHPCE</sequence>
<evidence type="ECO:0000313" key="2">
    <source>
        <dbReference type="Proteomes" id="UP000269945"/>
    </source>
</evidence>